<dbReference type="InterPro" id="IPR003736">
    <property type="entry name" value="PAAI_dom"/>
</dbReference>
<dbReference type="InterPro" id="IPR029069">
    <property type="entry name" value="HotDog_dom_sf"/>
</dbReference>
<dbReference type="RefSeq" id="WP_042086507.1">
    <property type="nucleotide sequence ID" value="NZ_BKCN01000006.1"/>
</dbReference>
<dbReference type="NCBIfam" id="TIGR00369">
    <property type="entry name" value="unchar_dom_1"/>
    <property type="match status" value="1"/>
</dbReference>
<dbReference type="SUPFAM" id="SSF54637">
    <property type="entry name" value="Thioesterase/thiol ester dehydrase-isomerase"/>
    <property type="match status" value="1"/>
</dbReference>
<keyword evidence="1" id="KW-0378">Hydrolase</keyword>
<dbReference type="PANTHER" id="PTHR43240">
    <property type="entry name" value="1,4-DIHYDROXY-2-NAPHTHOYL-COA THIOESTERASE 1"/>
    <property type="match status" value="1"/>
</dbReference>
<dbReference type="GO" id="GO:0005829">
    <property type="term" value="C:cytosol"/>
    <property type="evidence" value="ECO:0007669"/>
    <property type="project" value="TreeGrafter"/>
</dbReference>
<dbReference type="InterPro" id="IPR006683">
    <property type="entry name" value="Thioestr_dom"/>
</dbReference>
<dbReference type="GO" id="GO:0061522">
    <property type="term" value="F:1,4-dihydroxy-2-naphthoyl-CoA thioesterase activity"/>
    <property type="evidence" value="ECO:0007669"/>
    <property type="project" value="TreeGrafter"/>
</dbReference>
<comment type="caution">
    <text evidence="3">The sequence shown here is derived from an EMBL/GenBank/DDBJ whole genome shotgun (WGS) entry which is preliminary data.</text>
</comment>
<sequence length="153" mass="16225">MAEAGPSPEIDKTALIDQMIKMVPQMAALGIHLIAADGGRARMQLPWSDDLVAYADTGVMAGGAIFTLLDSVLGMAVFSALDRLLPVATLDLRIDYLKPATPGLAVLASSHCTRLTRQVAFVRGVAFHEDESDAIAHATASFIIDRGHQKGGR</sequence>
<name>A0A5A7N6Y9_9PROT</name>
<dbReference type="Pfam" id="PF03061">
    <property type="entry name" value="4HBT"/>
    <property type="match status" value="1"/>
</dbReference>
<protein>
    <recommendedName>
        <fullName evidence="2">Thioesterase domain-containing protein</fullName>
    </recommendedName>
</protein>
<dbReference type="Proteomes" id="UP000324996">
    <property type="component" value="Unassembled WGS sequence"/>
</dbReference>
<organism evidence="3 4">
    <name type="scientific">Iodidimonas nitroreducens</name>
    <dbReference type="NCBI Taxonomy" id="1236968"/>
    <lineage>
        <taxon>Bacteria</taxon>
        <taxon>Pseudomonadati</taxon>
        <taxon>Pseudomonadota</taxon>
        <taxon>Alphaproteobacteria</taxon>
        <taxon>Iodidimonadales</taxon>
        <taxon>Iodidimonadaceae</taxon>
        <taxon>Iodidimonas</taxon>
    </lineage>
</organism>
<gene>
    <name evidence="3" type="ORF">JCM17846_15500</name>
</gene>
<reference evidence="3 4" key="1">
    <citation type="submission" date="2019-09" db="EMBL/GenBank/DDBJ databases">
        <title>NBRP : Genome information of microbial organism related human and environment.</title>
        <authorList>
            <person name="Hattori M."/>
            <person name="Oshima K."/>
            <person name="Inaba H."/>
            <person name="Suda W."/>
            <person name="Sakamoto M."/>
            <person name="Iino T."/>
            <person name="Kitahara M."/>
            <person name="Oshida Y."/>
            <person name="Iida T."/>
            <person name="Kudo T."/>
            <person name="Itoh T."/>
            <person name="Ohkuma M."/>
        </authorList>
    </citation>
    <scope>NUCLEOTIDE SEQUENCE [LARGE SCALE GENOMIC DNA]</scope>
    <source>
        <strain evidence="3 4">Q-1</strain>
    </source>
</reference>
<dbReference type="Gene3D" id="3.10.129.10">
    <property type="entry name" value="Hotdog Thioesterase"/>
    <property type="match status" value="1"/>
</dbReference>
<dbReference type="AlphaFoldDB" id="A0A5A7N6Y9"/>
<dbReference type="EMBL" id="BKCN01000006">
    <property type="protein sequence ID" value="GER03868.1"/>
    <property type="molecule type" value="Genomic_DNA"/>
</dbReference>
<evidence type="ECO:0000256" key="1">
    <source>
        <dbReference type="ARBA" id="ARBA00022801"/>
    </source>
</evidence>
<evidence type="ECO:0000313" key="3">
    <source>
        <dbReference type="EMBL" id="GER03868.1"/>
    </source>
</evidence>
<evidence type="ECO:0000313" key="4">
    <source>
        <dbReference type="Proteomes" id="UP000324996"/>
    </source>
</evidence>
<proteinExistence type="predicted"/>
<accession>A0A5A7N6Y9</accession>
<feature type="domain" description="Thioesterase" evidence="2">
    <location>
        <begin position="58"/>
        <end position="132"/>
    </location>
</feature>
<keyword evidence="4" id="KW-1185">Reference proteome</keyword>
<evidence type="ECO:0000259" key="2">
    <source>
        <dbReference type="Pfam" id="PF03061"/>
    </source>
</evidence>
<dbReference type="CDD" id="cd03443">
    <property type="entry name" value="PaaI_thioesterase"/>
    <property type="match status" value="1"/>
</dbReference>
<dbReference type="PANTHER" id="PTHR43240:SF7">
    <property type="entry name" value="BLR7284 PROTEIN"/>
    <property type="match status" value="1"/>
</dbReference>